<organism evidence="9 10">
    <name type="scientific">Aplysia californica</name>
    <name type="common">California sea hare</name>
    <dbReference type="NCBI Taxonomy" id="6500"/>
    <lineage>
        <taxon>Eukaryota</taxon>
        <taxon>Metazoa</taxon>
        <taxon>Spiralia</taxon>
        <taxon>Lophotrochozoa</taxon>
        <taxon>Mollusca</taxon>
        <taxon>Gastropoda</taxon>
        <taxon>Heterobranchia</taxon>
        <taxon>Euthyneura</taxon>
        <taxon>Tectipleura</taxon>
        <taxon>Aplysiida</taxon>
        <taxon>Aplysioidea</taxon>
        <taxon>Aplysiidae</taxon>
        <taxon>Aplysia</taxon>
    </lineage>
</organism>
<name>A0ABM1A451_APLCA</name>
<dbReference type="SUPFAM" id="SSF88713">
    <property type="entry name" value="Glycoside hydrolase/deacetylase"/>
    <property type="match status" value="1"/>
</dbReference>
<evidence type="ECO:0000256" key="1">
    <source>
        <dbReference type="ARBA" id="ARBA00001946"/>
    </source>
</evidence>
<comment type="similarity">
    <text evidence="3">Belongs to the YdjC deacetylase family.</text>
</comment>
<evidence type="ECO:0000256" key="2">
    <source>
        <dbReference type="ARBA" id="ARBA00003451"/>
    </source>
</evidence>
<evidence type="ECO:0000256" key="4">
    <source>
        <dbReference type="ARBA" id="ARBA00018477"/>
    </source>
</evidence>
<evidence type="ECO:0000256" key="6">
    <source>
        <dbReference type="ARBA" id="ARBA00022801"/>
    </source>
</evidence>
<dbReference type="PANTHER" id="PTHR31609">
    <property type="entry name" value="YDJC DEACETYLASE FAMILY MEMBER"/>
    <property type="match status" value="1"/>
</dbReference>
<proteinExistence type="inferred from homology"/>
<sequence>MGVLELRWRLEIWPLSFLCRYKQNMSTKRYLIITADDFGFSTEKNNGVMEAFGNGAVKSASILLNCTATDEAVSMVKKSTICPGLHLNLTEGKPICKEAHKSLLDSTGIFHGMINTPKLLQSGSIDKLEIRKEIESQLARYIELFGTKPVYVDGHQHIHVHPEVGPIFADVLKSHGVHITRYPVELNIPSKMWVNPEFKPFFLEMMKNAEQCKSILDLHGIRSTDAFVGLSTMGSDMTAERLQLIILEAFEDVEKRLGGDHKRPATCELMTHPGHPTSRDYGGFSWGTDDFGASQDRVHEIQVLSSPEMMEFYKKNNIELVSHEVLLP</sequence>
<keyword evidence="6" id="KW-0378">Hydrolase</keyword>
<dbReference type="GeneID" id="101862049"/>
<evidence type="ECO:0000313" key="9">
    <source>
        <dbReference type="Proteomes" id="UP000694888"/>
    </source>
</evidence>
<protein>
    <recommendedName>
        <fullName evidence="4">Carbohydrate deacetylase</fullName>
    </recommendedName>
</protein>
<evidence type="ECO:0000256" key="3">
    <source>
        <dbReference type="ARBA" id="ARBA00008843"/>
    </source>
</evidence>
<comment type="function">
    <text evidence="2">Probably catalyzes the deacetylation of acetylated carbohydrates an important step in the degradation of oligosaccharides.</text>
</comment>
<keyword evidence="5" id="KW-0479">Metal-binding</keyword>
<dbReference type="PANTHER" id="PTHR31609:SF1">
    <property type="entry name" value="CARBOHYDRATE DEACETYLASE"/>
    <property type="match status" value="1"/>
</dbReference>
<keyword evidence="7" id="KW-0460">Magnesium</keyword>
<evidence type="ECO:0000256" key="7">
    <source>
        <dbReference type="ARBA" id="ARBA00022842"/>
    </source>
</evidence>
<dbReference type="Proteomes" id="UP000694888">
    <property type="component" value="Unplaced"/>
</dbReference>
<keyword evidence="9" id="KW-1185">Reference proteome</keyword>
<dbReference type="InterPro" id="IPR011330">
    <property type="entry name" value="Glyco_hydro/deAcase_b/a-brl"/>
</dbReference>
<gene>
    <name evidence="10" type="primary">LOC101862049</name>
</gene>
<accession>A0ABM1A451</accession>
<reference evidence="10" key="1">
    <citation type="submission" date="2025-08" db="UniProtKB">
        <authorList>
            <consortium name="RefSeq"/>
        </authorList>
    </citation>
    <scope>IDENTIFICATION</scope>
</reference>
<keyword evidence="8" id="KW-0119">Carbohydrate metabolism</keyword>
<dbReference type="InterPro" id="IPR006879">
    <property type="entry name" value="YdjC-like"/>
</dbReference>
<dbReference type="RefSeq" id="XP_012940451.2">
    <property type="nucleotide sequence ID" value="XM_013084997.2"/>
</dbReference>
<evidence type="ECO:0000256" key="8">
    <source>
        <dbReference type="ARBA" id="ARBA00023277"/>
    </source>
</evidence>
<dbReference type="Gene3D" id="3.20.20.370">
    <property type="entry name" value="Glycoside hydrolase/deacetylase"/>
    <property type="match status" value="1"/>
</dbReference>
<dbReference type="Pfam" id="PF04794">
    <property type="entry name" value="YdjC"/>
    <property type="match status" value="1"/>
</dbReference>
<evidence type="ECO:0000256" key="5">
    <source>
        <dbReference type="ARBA" id="ARBA00022723"/>
    </source>
</evidence>
<evidence type="ECO:0000313" key="10">
    <source>
        <dbReference type="RefSeq" id="XP_012940451.2"/>
    </source>
</evidence>
<comment type="cofactor">
    <cofactor evidence="1">
        <name>Mg(2+)</name>
        <dbReference type="ChEBI" id="CHEBI:18420"/>
    </cofactor>
</comment>